<dbReference type="Pfam" id="PF14072">
    <property type="entry name" value="DndB"/>
    <property type="match status" value="1"/>
</dbReference>
<proteinExistence type="predicted"/>
<evidence type="ECO:0008006" key="3">
    <source>
        <dbReference type="Google" id="ProtNLM"/>
    </source>
</evidence>
<accession>A0A5D4S0B7</accession>
<evidence type="ECO:0000313" key="2">
    <source>
        <dbReference type="Proteomes" id="UP000322997"/>
    </source>
</evidence>
<sequence length="451" mass="51714">MLTDRRELESKLANSIKTIKRKKNVVNDIKEELMNKYDIAGGSISTWFRSPEDSLPELDLREFYLINEQVYLKTGNLELIPEDHFTEVEIKEARKYSAEVKRDKIDFPITLTNATVVGNAAYSVPMSVQTIDALMSNGLLTYDFELQREAKFIRGRDNSIRKKPTLIKKNVDEIEEHLFQGTLVPSVLVYNCMTRSSDTGNEIIFDATKGELTITSGTEMAIVDGFHRTMGAVRAVQRQPDINFNFIVLITNYSTKQAQQYQAQLGKASEVSKVRIQELEANRHSDGVVRQLREESDLKGLISQTNRIHHLNKELVSYNVLADTIDEQFHMNNKAESMDVGDYLVDFFNILLGAYSNEFLENPVECKKTSLMCDNNMFVGYIVLARRMFEMEIKPKELRKVIKDIDFSKENNLWKEIGVLETDGNLNSNTNKLRKNIADYFETIDLGELVK</sequence>
<comment type="caution">
    <text evidence="1">The sequence shown here is derived from an EMBL/GenBank/DDBJ whole genome shotgun (WGS) entry which is preliminary data.</text>
</comment>
<dbReference type="InterPro" id="IPR017642">
    <property type="entry name" value="DNA_S_mod_DndB"/>
</dbReference>
<organism evidence="1 2">
    <name type="scientific">Rossellomorea marisflavi</name>
    <dbReference type="NCBI Taxonomy" id="189381"/>
    <lineage>
        <taxon>Bacteria</taxon>
        <taxon>Bacillati</taxon>
        <taxon>Bacillota</taxon>
        <taxon>Bacilli</taxon>
        <taxon>Bacillales</taxon>
        <taxon>Bacillaceae</taxon>
        <taxon>Rossellomorea</taxon>
    </lineage>
</organism>
<dbReference type="AlphaFoldDB" id="A0A5D4S0B7"/>
<dbReference type="Proteomes" id="UP000322997">
    <property type="component" value="Unassembled WGS sequence"/>
</dbReference>
<dbReference type="RefSeq" id="WP_148984413.1">
    <property type="nucleotide sequence ID" value="NZ_JBNILK010000001.1"/>
</dbReference>
<gene>
    <name evidence="1" type="ORF">FZC83_02055</name>
</gene>
<evidence type="ECO:0000313" key="1">
    <source>
        <dbReference type="EMBL" id="TYS56379.1"/>
    </source>
</evidence>
<name>A0A5D4S0B7_9BACI</name>
<reference evidence="1 2" key="1">
    <citation type="submission" date="2019-08" db="EMBL/GenBank/DDBJ databases">
        <title>Bacillus genomes from the desert of Cuatro Cienegas, Coahuila.</title>
        <authorList>
            <person name="Olmedo-Alvarez G."/>
        </authorList>
    </citation>
    <scope>NUCLEOTIDE SEQUENCE [LARGE SCALE GENOMIC DNA]</scope>
    <source>
        <strain evidence="1 2">CH108_3D</strain>
    </source>
</reference>
<dbReference type="EMBL" id="VTEQ01000001">
    <property type="protein sequence ID" value="TYS56379.1"/>
    <property type="molecule type" value="Genomic_DNA"/>
</dbReference>
<protein>
    <recommendedName>
        <fullName evidence="3">DGQHR domain-containing protein</fullName>
    </recommendedName>
</protein>